<protein>
    <recommendedName>
        <fullName evidence="3 9">Arginase</fullName>
        <ecNumber evidence="2 9">3.5.3.1</ecNumber>
    </recommendedName>
</protein>
<dbReference type="PIRSF" id="PIRSF036979">
    <property type="entry name" value="Arginase"/>
    <property type="match status" value="1"/>
</dbReference>
<dbReference type="AlphaFoldDB" id="A0A501PS66"/>
<dbReference type="InterPro" id="IPR006035">
    <property type="entry name" value="Ureohydrolase"/>
</dbReference>
<dbReference type="EC" id="3.5.3.1" evidence="2 9"/>
<keyword evidence="15" id="KW-1185">Reference proteome</keyword>
<dbReference type="InterPro" id="IPR020855">
    <property type="entry name" value="Ureohydrolase_Mn_BS"/>
</dbReference>
<dbReference type="OrthoDB" id="9788689at2"/>
<evidence type="ECO:0000256" key="1">
    <source>
        <dbReference type="ARBA" id="ARBA00005098"/>
    </source>
</evidence>
<evidence type="ECO:0000313" key="14">
    <source>
        <dbReference type="EMBL" id="TPD62626.1"/>
    </source>
</evidence>
<dbReference type="SUPFAM" id="SSF52768">
    <property type="entry name" value="Arginase/deacetylase"/>
    <property type="match status" value="1"/>
</dbReference>
<gene>
    <name evidence="14" type="primary">rocF</name>
    <name evidence="14" type="ORF">FIV46_00665</name>
</gene>
<keyword evidence="5 10" id="KW-0479">Metal-binding</keyword>
<evidence type="ECO:0000256" key="2">
    <source>
        <dbReference type="ARBA" id="ARBA00012168"/>
    </source>
</evidence>
<evidence type="ECO:0000313" key="15">
    <source>
        <dbReference type="Proteomes" id="UP000319148"/>
    </source>
</evidence>
<dbReference type="PROSITE" id="PS51409">
    <property type="entry name" value="ARGINASE_2"/>
    <property type="match status" value="1"/>
</dbReference>
<sequence length="309" mass="33304">MTKKISLIGVPSDISASDRGATMGPEALRVAGMATTLEKLGYEVVDTGNLYGPKTPNHPPEDGLRHLKETVIWCQNVQDAVYTELMEGHFPVMMGGDHGMSIGSIAAVSRYCAQKNIPLCVLWIDAHADFNTPETSPTGNIHGMPVAVMSGVGPVELTGLSSVTPMVNPNNIYQVGIRSVDRAEKKLVTDSGINVFDMRRIDEIGMRMTMHSIIEQVRDKNAHLHVSFDVDSLDPSIAPGVGTKIQGGLTYREAQLCMEMVYDSGIMGSLDIAEINPALDHKNITAELAVDLAASLFGNHILPPTKGTR</sequence>
<evidence type="ECO:0000256" key="11">
    <source>
        <dbReference type="PROSITE-ProRule" id="PRU00742"/>
    </source>
</evidence>
<dbReference type="UniPathway" id="UPA00158">
    <property type="reaction ID" value="UER00270"/>
</dbReference>
<feature type="binding site" evidence="10">
    <location>
        <position position="127"/>
    </location>
    <ligand>
        <name>Mn(2+)</name>
        <dbReference type="ChEBI" id="CHEBI:29035"/>
        <label>1</label>
    </ligand>
</feature>
<comment type="similarity">
    <text evidence="11 12">Belongs to the arginase family.</text>
</comment>
<dbReference type="Gene3D" id="3.40.800.10">
    <property type="entry name" value="Ureohydrolase domain"/>
    <property type="match status" value="1"/>
</dbReference>
<proteinExistence type="inferred from homology"/>
<dbReference type="CDD" id="cd09989">
    <property type="entry name" value="Arginase"/>
    <property type="match status" value="1"/>
</dbReference>
<accession>A0A501PS66</accession>
<dbReference type="PROSITE" id="PS01053">
    <property type="entry name" value="ARGINASE_1"/>
    <property type="match status" value="1"/>
</dbReference>
<organism evidence="14 15">
    <name type="scientific">Emcibacter nanhaiensis</name>
    <dbReference type="NCBI Taxonomy" id="1505037"/>
    <lineage>
        <taxon>Bacteria</taxon>
        <taxon>Pseudomonadati</taxon>
        <taxon>Pseudomonadota</taxon>
        <taxon>Alphaproteobacteria</taxon>
        <taxon>Emcibacterales</taxon>
        <taxon>Emcibacteraceae</taxon>
        <taxon>Emcibacter</taxon>
    </lineage>
</organism>
<dbReference type="NCBIfam" id="TIGR01229">
    <property type="entry name" value="rocF_arginase"/>
    <property type="match status" value="1"/>
</dbReference>
<feature type="binding site" evidence="10">
    <location>
        <position position="98"/>
    </location>
    <ligand>
        <name>Mn(2+)</name>
        <dbReference type="ChEBI" id="CHEBI:29035"/>
        <label>1</label>
    </ligand>
</feature>
<dbReference type="Proteomes" id="UP000319148">
    <property type="component" value="Unassembled WGS sequence"/>
</dbReference>
<dbReference type="FunFam" id="3.40.800.10:FF:000012">
    <property type="entry name" value="Arginase"/>
    <property type="match status" value="1"/>
</dbReference>
<dbReference type="PRINTS" id="PR00116">
    <property type="entry name" value="ARGINASE"/>
</dbReference>
<keyword evidence="7 10" id="KW-0464">Manganese</keyword>
<dbReference type="GO" id="GO:0030145">
    <property type="term" value="F:manganese ion binding"/>
    <property type="evidence" value="ECO:0007669"/>
    <property type="project" value="TreeGrafter"/>
</dbReference>
<feature type="binding site" evidence="10">
    <location>
        <position position="129"/>
    </location>
    <ligand>
        <name>Mn(2+)</name>
        <dbReference type="ChEBI" id="CHEBI:29035"/>
        <label>1</label>
    </ligand>
</feature>
<evidence type="ECO:0000256" key="6">
    <source>
        <dbReference type="ARBA" id="ARBA00022801"/>
    </source>
</evidence>
<keyword evidence="4 13" id="KW-0056">Arginine metabolism</keyword>
<dbReference type="GO" id="GO:0000050">
    <property type="term" value="P:urea cycle"/>
    <property type="evidence" value="ECO:0007669"/>
    <property type="project" value="UniProtKB-UniPathway"/>
</dbReference>
<dbReference type="GO" id="GO:0006525">
    <property type="term" value="P:arginine metabolic process"/>
    <property type="evidence" value="ECO:0007669"/>
    <property type="project" value="UniProtKB-KW"/>
</dbReference>
<dbReference type="RefSeq" id="WP_139937876.1">
    <property type="nucleotide sequence ID" value="NZ_JBHSYP010000022.1"/>
</dbReference>
<comment type="cofactor">
    <cofactor evidence="10 13">
        <name>Mn(2+)</name>
        <dbReference type="ChEBI" id="CHEBI:29035"/>
    </cofactor>
    <text evidence="10 13">Binds 2 manganese ions per subunit.</text>
</comment>
<dbReference type="PANTHER" id="PTHR43782:SF3">
    <property type="entry name" value="ARGINASE"/>
    <property type="match status" value="1"/>
</dbReference>
<evidence type="ECO:0000256" key="12">
    <source>
        <dbReference type="RuleBase" id="RU003684"/>
    </source>
</evidence>
<name>A0A501PS66_9PROT</name>
<dbReference type="GO" id="GO:0005737">
    <property type="term" value="C:cytoplasm"/>
    <property type="evidence" value="ECO:0007669"/>
    <property type="project" value="TreeGrafter"/>
</dbReference>
<evidence type="ECO:0000256" key="9">
    <source>
        <dbReference type="NCBIfam" id="TIGR01229"/>
    </source>
</evidence>
<evidence type="ECO:0000256" key="10">
    <source>
        <dbReference type="PIRSR" id="PIRSR036979-1"/>
    </source>
</evidence>
<evidence type="ECO:0000256" key="7">
    <source>
        <dbReference type="ARBA" id="ARBA00023211"/>
    </source>
</evidence>
<evidence type="ECO:0000256" key="13">
    <source>
        <dbReference type="RuleBase" id="RU361159"/>
    </source>
</evidence>
<dbReference type="InterPro" id="IPR023696">
    <property type="entry name" value="Ureohydrolase_dom_sf"/>
</dbReference>
<comment type="caution">
    <text evidence="14">The sequence shown here is derived from an EMBL/GenBank/DDBJ whole genome shotgun (WGS) entry which is preliminary data.</text>
</comment>
<feature type="binding site" evidence="10">
    <location>
        <position position="125"/>
    </location>
    <ligand>
        <name>Mn(2+)</name>
        <dbReference type="ChEBI" id="CHEBI:29035"/>
        <label>1</label>
    </ligand>
</feature>
<comment type="catalytic activity">
    <reaction evidence="8 13">
        <text>L-arginine + H2O = urea + L-ornithine</text>
        <dbReference type="Rhea" id="RHEA:20569"/>
        <dbReference type="ChEBI" id="CHEBI:15377"/>
        <dbReference type="ChEBI" id="CHEBI:16199"/>
        <dbReference type="ChEBI" id="CHEBI:32682"/>
        <dbReference type="ChEBI" id="CHEBI:46911"/>
        <dbReference type="EC" id="3.5.3.1"/>
    </reaction>
</comment>
<comment type="pathway">
    <text evidence="1">Nitrogen metabolism; urea cycle; L-ornithine and urea from L-arginine: step 1/1.</text>
</comment>
<evidence type="ECO:0000256" key="8">
    <source>
        <dbReference type="ARBA" id="ARBA00047391"/>
    </source>
</evidence>
<reference evidence="15" key="1">
    <citation type="submission" date="2019-06" db="EMBL/GenBank/DDBJ databases">
        <title>The complete genome of Emcibacter congregatus ZYLT.</title>
        <authorList>
            <person name="Zhao Z."/>
        </authorList>
    </citation>
    <scope>NUCLEOTIDE SEQUENCE [LARGE SCALE GENOMIC DNA]</scope>
    <source>
        <strain evidence="15">MCCC 1A06723</strain>
    </source>
</reference>
<dbReference type="InterPro" id="IPR014033">
    <property type="entry name" value="Arginase"/>
</dbReference>
<evidence type="ECO:0000256" key="3">
    <source>
        <dbReference type="ARBA" id="ARBA00018123"/>
    </source>
</evidence>
<dbReference type="EMBL" id="VFIY01000004">
    <property type="protein sequence ID" value="TPD62626.1"/>
    <property type="molecule type" value="Genomic_DNA"/>
</dbReference>
<dbReference type="GO" id="GO:0004053">
    <property type="term" value="F:arginase activity"/>
    <property type="evidence" value="ECO:0007669"/>
    <property type="project" value="UniProtKB-UniRule"/>
</dbReference>
<evidence type="ECO:0000256" key="5">
    <source>
        <dbReference type="ARBA" id="ARBA00022723"/>
    </source>
</evidence>
<feature type="binding site" evidence="10">
    <location>
        <position position="229"/>
    </location>
    <ligand>
        <name>Mn(2+)</name>
        <dbReference type="ChEBI" id="CHEBI:29035"/>
        <label>1</label>
    </ligand>
</feature>
<keyword evidence="6 12" id="KW-0378">Hydrolase</keyword>
<feature type="binding site" evidence="10">
    <location>
        <position position="231"/>
    </location>
    <ligand>
        <name>Mn(2+)</name>
        <dbReference type="ChEBI" id="CHEBI:29035"/>
        <label>1</label>
    </ligand>
</feature>
<evidence type="ECO:0000256" key="4">
    <source>
        <dbReference type="ARBA" id="ARBA00022503"/>
    </source>
</evidence>
<dbReference type="PANTHER" id="PTHR43782">
    <property type="entry name" value="ARGINASE"/>
    <property type="match status" value="1"/>
</dbReference>
<dbReference type="Pfam" id="PF00491">
    <property type="entry name" value="Arginase"/>
    <property type="match status" value="1"/>
</dbReference>